<dbReference type="CDD" id="cd00383">
    <property type="entry name" value="trans_reg_C"/>
    <property type="match status" value="1"/>
</dbReference>
<evidence type="ECO:0000313" key="2">
    <source>
        <dbReference type="EMBL" id="ALV08215.1"/>
    </source>
</evidence>
<dbReference type="InterPro" id="IPR027417">
    <property type="entry name" value="P-loop_NTPase"/>
</dbReference>
<dbReference type="InterPro" id="IPR036388">
    <property type="entry name" value="WH-like_DNA-bd_sf"/>
</dbReference>
<evidence type="ECO:0000256" key="1">
    <source>
        <dbReference type="ARBA" id="ARBA00023125"/>
    </source>
</evidence>
<dbReference type="InterPro" id="IPR016032">
    <property type="entry name" value="Sig_transdc_resp-reg_C-effctor"/>
</dbReference>
<dbReference type="GO" id="GO:0006355">
    <property type="term" value="P:regulation of DNA-templated transcription"/>
    <property type="evidence" value="ECO:0007669"/>
    <property type="project" value="InterPro"/>
</dbReference>
<dbReference type="Gene3D" id="3.40.50.300">
    <property type="entry name" value="P-loop containing nucleotide triphosphate hydrolases"/>
    <property type="match status" value="1"/>
</dbReference>
<name>A0A0U3LT47_9BURK</name>
<dbReference type="SMART" id="SM00862">
    <property type="entry name" value="Trans_reg_C"/>
    <property type="match status" value="1"/>
</dbReference>
<proteinExistence type="predicted"/>
<dbReference type="AlphaFoldDB" id="A0A0U3LT47"/>
<dbReference type="GO" id="GO:0016887">
    <property type="term" value="F:ATP hydrolysis activity"/>
    <property type="evidence" value="ECO:0007669"/>
    <property type="project" value="InterPro"/>
</dbReference>
<sequence length="608" mass="64107">MSCHRFGPFLLLASRRQLFEGTRQVKLGARALDLLVVLVARAGEVVSKQELMALVWPQEVVEDNTLRVHMAALRKALGAGDGDARYIANVAGRGYSLVVPAVSVAPPPLDELPTAPAPLDESAPAAVATGLPRAQASAFAGAVPSAASPTGSATASSASSSASLSASASSSAASSSHALPRATAARTTAPRGDVSSALLGLAALSALAAEEGGALAPTPPGFQQLPRPSGPLLGREGTVDALDRQLSRYGFVTLVGPGGIGKTSVALAAARQLHPRYPNGLWFVDLATLPALASPMDVAFAVARALDLDRSIEGLFERLRLHLGAASVGERRLLILDNCEHVVKSVGQLVESLLAALPGLHLLLTSREPLRAVGEQVYLLPSLPMPGDPVPSMAEALHSPAVQLFVQRAQAADQTFDPCDTDAGWIIHICQGLDGVPLAIEHAAAMVRTFGLKALAASLDDRFLLLCGAHRNAISRHQNLQALLRWGYDLLSEPEQRLLRWLSVVRGPIALADILSFVAPATMDRQQVLEVVHSLVNKSWLFPRPGDTPGYRMHAMARSFAHQMLMEEQRQPLATAPLTQSGLSMLPSTLHRLAPAAPHPTLPSHLND</sequence>
<dbReference type="PANTHER" id="PTHR47691">
    <property type="entry name" value="REGULATOR-RELATED"/>
    <property type="match status" value="1"/>
</dbReference>
<dbReference type="PANTHER" id="PTHR47691:SF3">
    <property type="entry name" value="HTH-TYPE TRANSCRIPTIONAL REGULATOR RV0890C-RELATED"/>
    <property type="match status" value="1"/>
</dbReference>
<organism evidence="2 3">
    <name type="scientific">Roseateles depolymerans</name>
    <dbReference type="NCBI Taxonomy" id="76731"/>
    <lineage>
        <taxon>Bacteria</taxon>
        <taxon>Pseudomonadati</taxon>
        <taxon>Pseudomonadota</taxon>
        <taxon>Betaproteobacteria</taxon>
        <taxon>Burkholderiales</taxon>
        <taxon>Sphaerotilaceae</taxon>
        <taxon>Roseateles</taxon>
    </lineage>
</organism>
<dbReference type="Pfam" id="PF00486">
    <property type="entry name" value="Trans_reg_C"/>
    <property type="match status" value="1"/>
</dbReference>
<dbReference type="STRING" id="76731.RD2015_3763"/>
<dbReference type="InterPro" id="IPR049945">
    <property type="entry name" value="AAA_22"/>
</dbReference>
<dbReference type="SUPFAM" id="SSF46894">
    <property type="entry name" value="C-terminal effector domain of the bipartite response regulators"/>
    <property type="match status" value="1"/>
</dbReference>
<dbReference type="SUPFAM" id="SSF52540">
    <property type="entry name" value="P-loop containing nucleoside triphosphate hydrolases"/>
    <property type="match status" value="1"/>
</dbReference>
<dbReference type="GO" id="GO:0000160">
    <property type="term" value="P:phosphorelay signal transduction system"/>
    <property type="evidence" value="ECO:0007669"/>
    <property type="project" value="InterPro"/>
</dbReference>
<dbReference type="Gene3D" id="1.10.10.10">
    <property type="entry name" value="Winged helix-like DNA-binding domain superfamily/Winged helix DNA-binding domain"/>
    <property type="match status" value="1"/>
</dbReference>
<dbReference type="KEGG" id="rdp:RD2015_3763"/>
<keyword evidence="1" id="KW-0238">DNA-binding</keyword>
<reference evidence="2 3" key="1">
    <citation type="submission" date="2015-12" db="EMBL/GenBank/DDBJ databases">
        <title>Complete genome of Roseateles depolymerans KCTC 42856.</title>
        <authorList>
            <person name="Kim K.M."/>
        </authorList>
    </citation>
    <scope>NUCLEOTIDE SEQUENCE [LARGE SCALE GENOMIC DNA]</scope>
    <source>
        <strain evidence="2 3">KCTC 42856</strain>
    </source>
</reference>
<protein>
    <submittedName>
        <fullName evidence="2">Transcriptional regulator</fullName>
    </submittedName>
</protein>
<dbReference type="EMBL" id="CP013729">
    <property type="protein sequence ID" value="ALV08215.1"/>
    <property type="molecule type" value="Genomic_DNA"/>
</dbReference>
<dbReference type="Proteomes" id="UP000060699">
    <property type="component" value="Chromosome"/>
</dbReference>
<keyword evidence="3" id="KW-1185">Reference proteome</keyword>
<dbReference type="RefSeq" id="WP_058936213.1">
    <property type="nucleotide sequence ID" value="NZ_CP013729.1"/>
</dbReference>
<accession>A0A0U3LT47</accession>
<dbReference type="GO" id="GO:0003677">
    <property type="term" value="F:DNA binding"/>
    <property type="evidence" value="ECO:0007669"/>
    <property type="project" value="UniProtKB-UniRule"/>
</dbReference>
<dbReference type="InterPro" id="IPR001867">
    <property type="entry name" value="OmpR/PhoB-type_DNA-bd"/>
</dbReference>
<dbReference type="PROSITE" id="PS51755">
    <property type="entry name" value="OMPR_PHOB"/>
    <property type="match status" value="1"/>
</dbReference>
<gene>
    <name evidence="2" type="ORF">RD2015_3763</name>
</gene>
<evidence type="ECO:0000313" key="3">
    <source>
        <dbReference type="Proteomes" id="UP000060699"/>
    </source>
</evidence>
<dbReference type="Pfam" id="PF13401">
    <property type="entry name" value="AAA_22"/>
    <property type="match status" value="1"/>
</dbReference>